<proteinExistence type="inferred from homology"/>
<dbReference type="InterPro" id="IPR050188">
    <property type="entry name" value="RluA_PseudoU_synthase"/>
</dbReference>
<dbReference type="EMBL" id="QXXA01000001">
    <property type="protein sequence ID" value="NBI05321.1"/>
    <property type="molecule type" value="Genomic_DNA"/>
</dbReference>
<dbReference type="Pfam" id="PF00849">
    <property type="entry name" value="PseudoU_synth_2"/>
    <property type="match status" value="1"/>
</dbReference>
<dbReference type="GO" id="GO:0000455">
    <property type="term" value="P:enzyme-directed rRNA pseudouridine synthesis"/>
    <property type="evidence" value="ECO:0007669"/>
    <property type="project" value="UniProtKB-ARBA"/>
</dbReference>
<sequence>MIKIKISENESGQRIDRFLIKYMDKAPKGFIQKMIRKKRIKLNSKRAYPDDIININDELKLYMSMETINKFRSDYEEIKSNIKLNVIYEDDNIILIYKKKGDISHSHLDDKESISNALIKYLIDKKEYNPELEKTFTPAISNRLDRNTSGIIIGTKNYNALKNINKAIRNRNIDKYYKALVYGKVEKEMLLENYIIKNSRNNMVEITDKNASNAKRIETRIKPLVFNDEYTLLEVELITGRTHQIRAHLNFINHPIVGDKKYTNKNINKNIKLNSQFLVSYKIKFNNLDSGLEYLNGKSFEIPLEYKYDEILKNIF</sequence>
<dbReference type="SMART" id="SM00363">
    <property type="entry name" value="S4"/>
    <property type="match status" value="1"/>
</dbReference>
<keyword evidence="9" id="KW-1185">Reference proteome</keyword>
<dbReference type="InterPro" id="IPR020103">
    <property type="entry name" value="PsdUridine_synth_cat_dom_sf"/>
</dbReference>
<dbReference type="OrthoDB" id="9807829at2"/>
<evidence type="ECO:0000256" key="6">
    <source>
        <dbReference type="RuleBase" id="RU362028"/>
    </source>
</evidence>
<dbReference type="SUPFAM" id="SSF55174">
    <property type="entry name" value="Alpha-L RNA-binding motif"/>
    <property type="match status" value="1"/>
</dbReference>
<protein>
    <recommendedName>
        <fullName evidence="6">Pseudouridine synthase</fullName>
        <ecNumber evidence="6">5.4.99.-</ecNumber>
    </recommendedName>
</protein>
<dbReference type="Gene3D" id="3.30.2350.10">
    <property type="entry name" value="Pseudouridine synthase"/>
    <property type="match status" value="1"/>
</dbReference>
<organism evidence="8 9">
    <name type="scientific">Senegalia massiliensis</name>
    <dbReference type="NCBI Taxonomy" id="1720316"/>
    <lineage>
        <taxon>Bacteria</taxon>
        <taxon>Bacillati</taxon>
        <taxon>Bacillota</taxon>
        <taxon>Clostridia</taxon>
        <taxon>Eubacteriales</taxon>
        <taxon>Clostridiaceae</taxon>
        <taxon>Senegalia</taxon>
    </lineage>
</organism>
<dbReference type="InterPro" id="IPR036986">
    <property type="entry name" value="S4_RNA-bd_sf"/>
</dbReference>
<dbReference type="NCBIfam" id="TIGR00005">
    <property type="entry name" value="rluA_subfam"/>
    <property type="match status" value="1"/>
</dbReference>
<dbReference type="InterPro" id="IPR006145">
    <property type="entry name" value="PsdUridine_synth_RsuA/RluA"/>
</dbReference>
<feature type="domain" description="RNA-binding S4" evidence="7">
    <location>
        <begin position="13"/>
        <end position="73"/>
    </location>
</feature>
<evidence type="ECO:0000259" key="7">
    <source>
        <dbReference type="SMART" id="SM00363"/>
    </source>
</evidence>
<evidence type="ECO:0000256" key="3">
    <source>
        <dbReference type="ARBA" id="ARBA00023235"/>
    </source>
</evidence>
<evidence type="ECO:0000256" key="1">
    <source>
        <dbReference type="ARBA" id="ARBA00000073"/>
    </source>
</evidence>
<feature type="active site" evidence="4">
    <location>
        <position position="145"/>
    </location>
</feature>
<evidence type="ECO:0000313" key="9">
    <source>
        <dbReference type="Proteomes" id="UP000467132"/>
    </source>
</evidence>
<reference evidence="8 9" key="1">
    <citation type="submission" date="2018-08" db="EMBL/GenBank/DDBJ databases">
        <title>Murine metabolic-syndrome-specific gut microbial biobank.</title>
        <authorList>
            <person name="Liu C."/>
        </authorList>
    </citation>
    <scope>NUCLEOTIDE SEQUENCE [LARGE SCALE GENOMIC DNA]</scope>
    <source>
        <strain evidence="8 9">583</strain>
    </source>
</reference>
<dbReference type="SUPFAM" id="SSF55120">
    <property type="entry name" value="Pseudouridine synthase"/>
    <property type="match status" value="1"/>
</dbReference>
<evidence type="ECO:0000313" key="8">
    <source>
        <dbReference type="EMBL" id="NBI05321.1"/>
    </source>
</evidence>
<keyword evidence="3 6" id="KW-0413">Isomerase</keyword>
<comment type="catalytic activity">
    <reaction evidence="1 6">
        <text>a uridine in RNA = a pseudouridine in RNA</text>
        <dbReference type="Rhea" id="RHEA:48348"/>
        <dbReference type="Rhea" id="RHEA-COMP:12068"/>
        <dbReference type="Rhea" id="RHEA-COMP:12069"/>
        <dbReference type="ChEBI" id="CHEBI:65314"/>
        <dbReference type="ChEBI" id="CHEBI:65315"/>
    </reaction>
</comment>
<gene>
    <name evidence="8" type="ORF">D3Z33_00440</name>
</gene>
<comment type="function">
    <text evidence="6">Responsible for synthesis of pseudouridine from uracil.</text>
</comment>
<comment type="similarity">
    <text evidence="2 6">Belongs to the pseudouridine synthase RluA family.</text>
</comment>
<dbReference type="PANTHER" id="PTHR21600">
    <property type="entry name" value="MITOCHONDRIAL RNA PSEUDOURIDINE SYNTHASE"/>
    <property type="match status" value="1"/>
</dbReference>
<dbReference type="PROSITE" id="PS50889">
    <property type="entry name" value="S4"/>
    <property type="match status" value="1"/>
</dbReference>
<evidence type="ECO:0000256" key="5">
    <source>
        <dbReference type="PROSITE-ProRule" id="PRU00182"/>
    </source>
</evidence>
<dbReference type="InterPro" id="IPR006225">
    <property type="entry name" value="PsdUridine_synth_RluC/D"/>
</dbReference>
<dbReference type="EC" id="5.4.99.-" evidence="6"/>
<dbReference type="Gene3D" id="3.10.290.10">
    <property type="entry name" value="RNA-binding S4 domain"/>
    <property type="match status" value="1"/>
</dbReference>
<comment type="caution">
    <text evidence="8">The sequence shown here is derived from an EMBL/GenBank/DDBJ whole genome shotgun (WGS) entry which is preliminary data.</text>
</comment>
<name>A0A845QSZ0_9CLOT</name>
<dbReference type="GO" id="GO:0120159">
    <property type="term" value="F:rRNA pseudouridine synthase activity"/>
    <property type="evidence" value="ECO:0007669"/>
    <property type="project" value="UniProtKB-ARBA"/>
</dbReference>
<accession>A0A845QSZ0</accession>
<evidence type="ECO:0000256" key="2">
    <source>
        <dbReference type="ARBA" id="ARBA00010876"/>
    </source>
</evidence>
<dbReference type="InterPro" id="IPR002942">
    <property type="entry name" value="S4_RNA-bd"/>
</dbReference>
<dbReference type="Proteomes" id="UP000467132">
    <property type="component" value="Unassembled WGS sequence"/>
</dbReference>
<dbReference type="AlphaFoldDB" id="A0A845QSZ0"/>
<evidence type="ECO:0000256" key="4">
    <source>
        <dbReference type="PIRSR" id="PIRSR606225-1"/>
    </source>
</evidence>
<dbReference type="GO" id="GO:0003723">
    <property type="term" value="F:RNA binding"/>
    <property type="evidence" value="ECO:0007669"/>
    <property type="project" value="UniProtKB-KW"/>
</dbReference>
<dbReference type="CDD" id="cd02869">
    <property type="entry name" value="PseudoU_synth_RluA_like"/>
    <property type="match status" value="1"/>
</dbReference>
<keyword evidence="5" id="KW-0694">RNA-binding</keyword>
<dbReference type="RefSeq" id="WP_160195835.1">
    <property type="nucleotide sequence ID" value="NZ_QXXA01000001.1"/>
</dbReference>